<dbReference type="InterPro" id="IPR002068">
    <property type="entry name" value="A-crystallin/Hsp20_dom"/>
</dbReference>
<keyword evidence="5" id="KW-1185">Reference proteome</keyword>
<dbReference type="PANTHER" id="PTHR11527">
    <property type="entry name" value="HEAT-SHOCK PROTEIN 20 FAMILY MEMBER"/>
    <property type="match status" value="1"/>
</dbReference>
<dbReference type="Proteomes" id="UP000635142">
    <property type="component" value="Unassembled WGS sequence"/>
</dbReference>
<proteinExistence type="inferred from homology"/>
<comment type="caution">
    <text evidence="4">The sequence shown here is derived from an EMBL/GenBank/DDBJ whole genome shotgun (WGS) entry which is preliminary data.</text>
</comment>
<evidence type="ECO:0000259" key="3">
    <source>
        <dbReference type="PROSITE" id="PS01031"/>
    </source>
</evidence>
<dbReference type="InterPro" id="IPR008978">
    <property type="entry name" value="HSP20-like_chaperone"/>
</dbReference>
<name>A0A927HGD7_9RHOB</name>
<dbReference type="InterPro" id="IPR031107">
    <property type="entry name" value="Small_HSP"/>
</dbReference>
<accession>A0A927HGD7</accession>
<gene>
    <name evidence="4" type="ORF">H9Q16_15850</name>
</gene>
<reference evidence="4" key="1">
    <citation type="submission" date="2020-08" db="EMBL/GenBank/DDBJ databases">
        <title>Sulfitobacter aestuariivivens sp. nov., isolated from a tidal flat.</title>
        <authorList>
            <person name="Park S."/>
            <person name="Yoon J.-H."/>
        </authorList>
    </citation>
    <scope>NUCLEOTIDE SEQUENCE</scope>
    <source>
        <strain evidence="4">TSTF-M16</strain>
    </source>
</reference>
<dbReference type="Gene3D" id="2.60.40.790">
    <property type="match status" value="1"/>
</dbReference>
<dbReference type="CDD" id="cd06464">
    <property type="entry name" value="ACD_sHsps-like"/>
    <property type="match status" value="1"/>
</dbReference>
<evidence type="ECO:0000256" key="1">
    <source>
        <dbReference type="PROSITE-ProRule" id="PRU00285"/>
    </source>
</evidence>
<evidence type="ECO:0000256" key="2">
    <source>
        <dbReference type="RuleBase" id="RU003616"/>
    </source>
</evidence>
<dbReference type="RefSeq" id="WP_191076384.1">
    <property type="nucleotide sequence ID" value="NZ_JACTAG010000002.1"/>
</dbReference>
<evidence type="ECO:0000313" key="5">
    <source>
        <dbReference type="Proteomes" id="UP000635142"/>
    </source>
</evidence>
<evidence type="ECO:0000313" key="4">
    <source>
        <dbReference type="EMBL" id="MBD3665408.1"/>
    </source>
</evidence>
<organism evidence="4 5">
    <name type="scientific">Sulfitobacter aestuariivivens</name>
    <dbReference type="NCBI Taxonomy" id="2766981"/>
    <lineage>
        <taxon>Bacteria</taxon>
        <taxon>Pseudomonadati</taxon>
        <taxon>Pseudomonadota</taxon>
        <taxon>Alphaproteobacteria</taxon>
        <taxon>Rhodobacterales</taxon>
        <taxon>Roseobacteraceae</taxon>
        <taxon>Sulfitobacter</taxon>
    </lineage>
</organism>
<feature type="domain" description="SHSP" evidence="3">
    <location>
        <begin position="47"/>
        <end position="161"/>
    </location>
</feature>
<comment type="similarity">
    <text evidence="1 2">Belongs to the small heat shock protein (HSP20) family.</text>
</comment>
<dbReference type="AlphaFoldDB" id="A0A927HGD7"/>
<sequence>MSRQTLPQSTRSAGEPALFPSLQKEMNRLFDQFKSNFPMLEDDGQSFFAGSSFPAIDVVETDDAIEVSAEVPGVKEDDLDVTVSGELLVLKGEKSADHEEKQEGHHRIERRYGSFRRQIPLGFTPDDGAVKADFSDGILKLSIAKPPAAKAAVQKINIKKV</sequence>
<dbReference type="SUPFAM" id="SSF49764">
    <property type="entry name" value="HSP20-like chaperones"/>
    <property type="match status" value="1"/>
</dbReference>
<dbReference type="PROSITE" id="PS01031">
    <property type="entry name" value="SHSP"/>
    <property type="match status" value="1"/>
</dbReference>
<protein>
    <submittedName>
        <fullName evidence="4">Hsp20/alpha crystallin family protein</fullName>
    </submittedName>
</protein>
<dbReference type="EMBL" id="JACTAG010000002">
    <property type="protein sequence ID" value="MBD3665408.1"/>
    <property type="molecule type" value="Genomic_DNA"/>
</dbReference>
<dbReference type="Pfam" id="PF00011">
    <property type="entry name" value="HSP20"/>
    <property type="match status" value="1"/>
</dbReference>